<reference evidence="1" key="1">
    <citation type="journal article" date="2015" name="Nature">
        <title>Complex archaea that bridge the gap between prokaryotes and eukaryotes.</title>
        <authorList>
            <person name="Spang A."/>
            <person name="Saw J.H."/>
            <person name="Jorgensen S.L."/>
            <person name="Zaremba-Niedzwiedzka K."/>
            <person name="Martijn J."/>
            <person name="Lind A.E."/>
            <person name="van Eijk R."/>
            <person name="Schleper C."/>
            <person name="Guy L."/>
            <person name="Ettema T.J."/>
        </authorList>
    </citation>
    <scope>NUCLEOTIDE SEQUENCE</scope>
</reference>
<dbReference type="AlphaFoldDB" id="A0A0F9QZI8"/>
<dbReference type="EMBL" id="LAZR01001590">
    <property type="protein sequence ID" value="KKN42297.1"/>
    <property type="molecule type" value="Genomic_DNA"/>
</dbReference>
<protein>
    <submittedName>
        <fullName evidence="1">Uncharacterized protein</fullName>
    </submittedName>
</protein>
<comment type="caution">
    <text evidence="1">The sequence shown here is derived from an EMBL/GenBank/DDBJ whole genome shotgun (WGS) entry which is preliminary data.</text>
</comment>
<name>A0A0F9QZI8_9ZZZZ</name>
<gene>
    <name evidence="1" type="ORF">LCGC14_0714510</name>
</gene>
<organism evidence="1">
    <name type="scientific">marine sediment metagenome</name>
    <dbReference type="NCBI Taxonomy" id="412755"/>
    <lineage>
        <taxon>unclassified sequences</taxon>
        <taxon>metagenomes</taxon>
        <taxon>ecological metagenomes</taxon>
    </lineage>
</organism>
<evidence type="ECO:0000313" key="1">
    <source>
        <dbReference type="EMBL" id="KKN42297.1"/>
    </source>
</evidence>
<proteinExistence type="predicted"/>
<accession>A0A0F9QZI8</accession>
<sequence length="64" mass="6877">MRRTLTTIYMDGGTVIVTADMLTDVTIVEFAPDKPCRLVVKNPDGTEFVCESNPASEEAEVAGA</sequence>